<evidence type="ECO:0000313" key="2">
    <source>
        <dbReference type="Proteomes" id="UP000485058"/>
    </source>
</evidence>
<keyword evidence="2" id="KW-1185">Reference proteome</keyword>
<evidence type="ECO:0000313" key="1">
    <source>
        <dbReference type="EMBL" id="GFH19174.1"/>
    </source>
</evidence>
<proteinExistence type="predicted"/>
<organism evidence="1 2">
    <name type="scientific">Haematococcus lacustris</name>
    <name type="common">Green alga</name>
    <name type="synonym">Haematococcus pluvialis</name>
    <dbReference type="NCBI Taxonomy" id="44745"/>
    <lineage>
        <taxon>Eukaryota</taxon>
        <taxon>Viridiplantae</taxon>
        <taxon>Chlorophyta</taxon>
        <taxon>core chlorophytes</taxon>
        <taxon>Chlorophyceae</taxon>
        <taxon>CS clade</taxon>
        <taxon>Chlamydomonadales</taxon>
        <taxon>Haematococcaceae</taxon>
        <taxon>Haematococcus</taxon>
    </lineage>
</organism>
<name>A0A699ZK31_HAELA</name>
<accession>A0A699ZK31</accession>
<dbReference type="AlphaFoldDB" id="A0A699ZK31"/>
<dbReference type="EMBL" id="BLLF01001418">
    <property type="protein sequence ID" value="GFH19174.1"/>
    <property type="molecule type" value="Genomic_DNA"/>
</dbReference>
<dbReference type="Proteomes" id="UP000485058">
    <property type="component" value="Unassembled WGS sequence"/>
</dbReference>
<reference evidence="1 2" key="1">
    <citation type="submission" date="2020-02" db="EMBL/GenBank/DDBJ databases">
        <title>Draft genome sequence of Haematococcus lacustris strain NIES-144.</title>
        <authorList>
            <person name="Morimoto D."/>
            <person name="Nakagawa S."/>
            <person name="Yoshida T."/>
            <person name="Sawayama S."/>
        </authorList>
    </citation>
    <scope>NUCLEOTIDE SEQUENCE [LARGE SCALE GENOMIC DNA]</scope>
    <source>
        <strain evidence="1 2">NIES-144</strain>
    </source>
</reference>
<comment type="caution">
    <text evidence="1">The sequence shown here is derived from an EMBL/GenBank/DDBJ whole genome shotgun (WGS) entry which is preliminary data.</text>
</comment>
<gene>
    <name evidence="1" type="ORF">HaLaN_16080</name>
</gene>
<sequence length="105" mass="11018">MCSLNLCAVQKATSACAMPGCAQGTQGEGAIGELHACTDLALPPHASPHHQAPQPSPHRSFGRLILPACRRACLVDCELGRHTPMASVLACAEADRAHRRVIATQ</sequence>
<protein>
    <submittedName>
        <fullName evidence="1">Uncharacterized protein</fullName>
    </submittedName>
</protein>